<dbReference type="GO" id="GO:0008939">
    <property type="term" value="F:nicotinate-nucleotide-dimethylbenzimidazole phosphoribosyltransferase activity"/>
    <property type="evidence" value="ECO:0007669"/>
    <property type="project" value="UniProtKB-UniRule"/>
</dbReference>
<dbReference type="AlphaFoldDB" id="C5BS13"/>
<dbReference type="GO" id="GO:0009236">
    <property type="term" value="P:cobalamin biosynthetic process"/>
    <property type="evidence" value="ECO:0007669"/>
    <property type="project" value="UniProtKB-UniRule"/>
</dbReference>
<dbReference type="UniPathway" id="UPA00061">
    <property type="reaction ID" value="UER00516"/>
</dbReference>
<protein>
    <recommendedName>
        <fullName evidence="4 10">Nicotinate-nucleotide--dimethylbenzimidazole phosphoribosyltransferase</fullName>
        <shortName evidence="10">NN:DBI PRT</shortName>
        <ecNumber evidence="3 10">2.4.2.21</ecNumber>
    </recommendedName>
    <alternativeName>
        <fullName evidence="8 10">N(1)-alpha-phosphoribosyltransferase</fullName>
    </alternativeName>
</protein>
<comment type="similarity">
    <text evidence="2 10">Belongs to the CobT family.</text>
</comment>
<reference evidence="11 12" key="1">
    <citation type="journal article" date="2009" name="PLoS ONE">
        <title>The complete genome of Teredinibacter turnerae T7901: an intracellular endosymbiont of marine wood-boring bivalves (shipworms).</title>
        <authorList>
            <person name="Yang J.C."/>
            <person name="Madupu R."/>
            <person name="Durkin A.S."/>
            <person name="Ekborg N.A."/>
            <person name="Pedamallu C.S."/>
            <person name="Hostetler J.B."/>
            <person name="Radune D."/>
            <person name="Toms B.S."/>
            <person name="Henrissat B."/>
            <person name="Coutinho P.M."/>
            <person name="Schwarz S."/>
            <person name="Field L."/>
            <person name="Trindade-Silva A.E."/>
            <person name="Soares C.A.G."/>
            <person name="Elshahawi S."/>
            <person name="Hanora A."/>
            <person name="Schmidt E.W."/>
            <person name="Haygood M.G."/>
            <person name="Posfai J."/>
            <person name="Benner J."/>
            <person name="Madinger C."/>
            <person name="Nove J."/>
            <person name="Anton B."/>
            <person name="Chaudhary K."/>
            <person name="Foster J."/>
            <person name="Holman A."/>
            <person name="Kumar S."/>
            <person name="Lessard P.A."/>
            <person name="Luyten Y.A."/>
            <person name="Slatko B."/>
            <person name="Wood N."/>
            <person name="Wu B."/>
            <person name="Teplitski M."/>
            <person name="Mougous J.D."/>
            <person name="Ward N."/>
            <person name="Eisen J.A."/>
            <person name="Badger J.H."/>
            <person name="Distel D.L."/>
        </authorList>
    </citation>
    <scope>NUCLEOTIDE SEQUENCE [LARGE SCALE GENOMIC DNA]</scope>
    <source>
        <strain evidence="12">ATCC 39867 / T7901</strain>
    </source>
</reference>
<dbReference type="RefSeq" id="WP_015817975.1">
    <property type="nucleotide sequence ID" value="NC_012997.1"/>
</dbReference>
<dbReference type="EMBL" id="CP001614">
    <property type="protein sequence ID" value="ACR11864.1"/>
    <property type="molecule type" value="Genomic_DNA"/>
</dbReference>
<keyword evidence="12" id="KW-1185">Reference proteome</keyword>
<dbReference type="OrthoDB" id="9781491at2"/>
<dbReference type="STRING" id="377629.TERTU_3616"/>
<dbReference type="NCBIfam" id="TIGR03160">
    <property type="entry name" value="cobT_DBIPRT"/>
    <property type="match status" value="1"/>
</dbReference>
<dbReference type="Gene3D" id="1.10.1610.10">
    <property type="match status" value="1"/>
</dbReference>
<dbReference type="SUPFAM" id="SSF52733">
    <property type="entry name" value="Nicotinate mononucleotide:5,6-dimethylbenzimidazole phosphoribosyltransferase (CobT)"/>
    <property type="match status" value="1"/>
</dbReference>
<feature type="active site" description="Proton acceptor" evidence="10">
    <location>
        <position position="321"/>
    </location>
</feature>
<dbReference type="Pfam" id="PF02277">
    <property type="entry name" value="DBI_PRT"/>
    <property type="match status" value="1"/>
</dbReference>
<evidence type="ECO:0000256" key="8">
    <source>
        <dbReference type="ARBA" id="ARBA00030686"/>
    </source>
</evidence>
<dbReference type="NCBIfam" id="NF000996">
    <property type="entry name" value="PRK00105.1"/>
    <property type="match status" value="1"/>
</dbReference>
<gene>
    <name evidence="10 11" type="primary">cobT</name>
    <name evidence="11" type="ordered locus">TERTU_3616</name>
</gene>
<evidence type="ECO:0000256" key="6">
    <source>
        <dbReference type="ARBA" id="ARBA00022676"/>
    </source>
</evidence>
<comment type="catalytic activity">
    <reaction evidence="9 10">
        <text>5,6-dimethylbenzimidazole + nicotinate beta-D-ribonucleotide = alpha-ribazole 5'-phosphate + nicotinate + H(+)</text>
        <dbReference type="Rhea" id="RHEA:11196"/>
        <dbReference type="ChEBI" id="CHEBI:15378"/>
        <dbReference type="ChEBI" id="CHEBI:15890"/>
        <dbReference type="ChEBI" id="CHEBI:32544"/>
        <dbReference type="ChEBI" id="CHEBI:57502"/>
        <dbReference type="ChEBI" id="CHEBI:57918"/>
        <dbReference type="EC" id="2.4.2.21"/>
    </reaction>
</comment>
<evidence type="ECO:0000256" key="2">
    <source>
        <dbReference type="ARBA" id="ARBA00007110"/>
    </source>
</evidence>
<dbReference type="InterPro" id="IPR023195">
    <property type="entry name" value="Nict_dMeBzImd_PRibTrfase_N"/>
</dbReference>
<dbReference type="eggNOG" id="COG2038">
    <property type="taxonomic scope" value="Bacteria"/>
</dbReference>
<dbReference type="PANTHER" id="PTHR43463">
    <property type="entry name" value="NICOTINATE-NUCLEOTIDE--DIMETHYLBENZIMIDAZOLE PHOSPHORIBOSYLTRANSFERASE"/>
    <property type="match status" value="1"/>
</dbReference>
<dbReference type="KEGG" id="ttu:TERTU_3616"/>
<evidence type="ECO:0000256" key="10">
    <source>
        <dbReference type="HAMAP-Rule" id="MF_00230"/>
    </source>
</evidence>
<dbReference type="InterPro" id="IPR003200">
    <property type="entry name" value="Nict_dMeBzImd_PRibTrfase"/>
</dbReference>
<dbReference type="Proteomes" id="UP000009080">
    <property type="component" value="Chromosome"/>
</dbReference>
<comment type="function">
    <text evidence="10">Catalyzes the synthesis of alpha-ribazole-5'-phosphate from nicotinate mononucleotide (NAMN) and 5,6-dimethylbenzimidazole (DMB).</text>
</comment>
<dbReference type="HOGENOM" id="CLU_002982_0_1_6"/>
<dbReference type="EC" id="2.4.2.21" evidence="3 10"/>
<evidence type="ECO:0000256" key="9">
    <source>
        <dbReference type="ARBA" id="ARBA00047340"/>
    </source>
</evidence>
<evidence type="ECO:0000256" key="4">
    <source>
        <dbReference type="ARBA" id="ARBA00015486"/>
    </source>
</evidence>
<evidence type="ECO:0000313" key="11">
    <source>
        <dbReference type="EMBL" id="ACR11864.1"/>
    </source>
</evidence>
<dbReference type="Gene3D" id="3.40.50.10210">
    <property type="match status" value="1"/>
</dbReference>
<keyword evidence="6 10" id="KW-0328">Glycosyltransferase</keyword>
<sequence>MTHPLDWLTTPCARIDADSAEAARAYQNTLTKPPGSLGRLEEIAVQFAGWQHCVKPELNRVAIRVFAGDHGLCKQNISAFPQQVTAQMIDNFVAGGAAINVLSRFCHADFDILNLGTVAQPALLAADKNLHLGAGTADASEQPAMTQEQLIAALNAGRDQVDALADCQLFIGGEMGIGNTSSASLIYALLADRPAAEFAGPGTGLSIAGVTHKETVLNRVQDKYQVQVRTSESPALAALQLCGGFEIAAICGAYLRCAQRGIPVLVDGFITSAAFMVAQSLQPQLRDWSLFAHCSAEPAHRNVLEQLNIQPLLDLEMRLGEGSGAALAVPLLQQALALHGQMATFTGAGVDDRL</sequence>
<dbReference type="CDD" id="cd02439">
    <property type="entry name" value="DMB-PRT_CobT"/>
    <property type="match status" value="1"/>
</dbReference>
<keyword evidence="7 10" id="KW-0808">Transferase</keyword>
<accession>C5BS13</accession>
<evidence type="ECO:0000256" key="1">
    <source>
        <dbReference type="ARBA" id="ARBA00005049"/>
    </source>
</evidence>
<dbReference type="InterPro" id="IPR017846">
    <property type="entry name" value="Nict_dMeBzImd_PRibTrfase_bact"/>
</dbReference>
<evidence type="ECO:0000256" key="3">
    <source>
        <dbReference type="ARBA" id="ARBA00011991"/>
    </source>
</evidence>
<dbReference type="PANTHER" id="PTHR43463:SF1">
    <property type="entry name" value="NICOTINATE-NUCLEOTIDE--DIMETHYLBENZIMIDAZOLE PHOSPHORIBOSYLTRANSFERASE"/>
    <property type="match status" value="1"/>
</dbReference>
<evidence type="ECO:0000256" key="7">
    <source>
        <dbReference type="ARBA" id="ARBA00022679"/>
    </source>
</evidence>
<dbReference type="FunFam" id="3.40.50.10210:FF:000001">
    <property type="entry name" value="Nicotinate-nucleotide--dimethylbenzimidazole phosphoribosyltransferase"/>
    <property type="match status" value="1"/>
</dbReference>
<dbReference type="InterPro" id="IPR036087">
    <property type="entry name" value="Nict_dMeBzImd_PRibTrfase_sf"/>
</dbReference>
<proteinExistence type="inferred from homology"/>
<dbReference type="HAMAP" id="MF_00230">
    <property type="entry name" value="CobT"/>
    <property type="match status" value="1"/>
</dbReference>
<organism evidence="11 12">
    <name type="scientific">Teredinibacter turnerae (strain ATCC 39867 / T7901)</name>
    <dbReference type="NCBI Taxonomy" id="377629"/>
    <lineage>
        <taxon>Bacteria</taxon>
        <taxon>Pseudomonadati</taxon>
        <taxon>Pseudomonadota</taxon>
        <taxon>Gammaproteobacteria</taxon>
        <taxon>Cellvibrionales</taxon>
        <taxon>Cellvibrionaceae</taxon>
        <taxon>Teredinibacter</taxon>
    </lineage>
</organism>
<comment type="pathway">
    <text evidence="1 10">Nucleoside biosynthesis; alpha-ribazole biosynthesis; alpha-ribazole from 5,6-dimethylbenzimidazole: step 1/2.</text>
</comment>
<keyword evidence="5 10" id="KW-0169">Cobalamin biosynthesis</keyword>
<name>C5BS13_TERTT</name>
<evidence type="ECO:0000256" key="5">
    <source>
        <dbReference type="ARBA" id="ARBA00022573"/>
    </source>
</evidence>
<evidence type="ECO:0000313" key="12">
    <source>
        <dbReference type="Proteomes" id="UP000009080"/>
    </source>
</evidence>